<protein>
    <submittedName>
        <fullName evidence="2">Uncharacterized protein</fullName>
    </submittedName>
</protein>
<evidence type="ECO:0000313" key="3">
    <source>
        <dbReference type="Proteomes" id="UP000574390"/>
    </source>
</evidence>
<evidence type="ECO:0000256" key="1">
    <source>
        <dbReference type="SAM" id="SignalP"/>
    </source>
</evidence>
<proteinExistence type="predicted"/>
<dbReference type="Proteomes" id="UP000574390">
    <property type="component" value="Unassembled WGS sequence"/>
</dbReference>
<name>A0A7J6SFX0_PEROL</name>
<gene>
    <name evidence="2" type="ORF">FOZ62_000917</name>
</gene>
<feature type="signal peptide" evidence="1">
    <location>
        <begin position="1"/>
        <end position="18"/>
    </location>
</feature>
<sequence length="139" mass="15272">MQLIILWILCFMCLNSTAVDVKMGRSQEGNFAMVDLVDASPSEANLRALSNHKEGRMYEVPTNDCKGGCGCRTDSQIVLYICNTADDCPPPQEAWDGVLGCAPFGRCYLKCGSQWNCLTGGSCISVPAFKDKACMYWLH</sequence>
<organism evidence="2 3">
    <name type="scientific">Perkinsus olseni</name>
    <name type="common">Perkinsus atlanticus</name>
    <dbReference type="NCBI Taxonomy" id="32597"/>
    <lineage>
        <taxon>Eukaryota</taxon>
        <taxon>Sar</taxon>
        <taxon>Alveolata</taxon>
        <taxon>Perkinsozoa</taxon>
        <taxon>Perkinsea</taxon>
        <taxon>Perkinsida</taxon>
        <taxon>Perkinsidae</taxon>
        <taxon>Perkinsus</taxon>
    </lineage>
</organism>
<comment type="caution">
    <text evidence="2">The sequence shown here is derived from an EMBL/GenBank/DDBJ whole genome shotgun (WGS) entry which is preliminary data.</text>
</comment>
<feature type="chain" id="PRO_5029760021" evidence="1">
    <location>
        <begin position="19"/>
        <end position="139"/>
    </location>
</feature>
<dbReference type="AlphaFoldDB" id="A0A7J6SFX0"/>
<accession>A0A7J6SFX0</accession>
<reference evidence="2 3" key="1">
    <citation type="submission" date="2020-04" db="EMBL/GenBank/DDBJ databases">
        <title>Perkinsus olseni comparative genomics.</title>
        <authorList>
            <person name="Bogema D.R."/>
        </authorList>
    </citation>
    <scope>NUCLEOTIDE SEQUENCE [LARGE SCALE GENOMIC DNA]</scope>
    <source>
        <strain evidence="2">ATCC PRA-205</strain>
    </source>
</reference>
<evidence type="ECO:0000313" key="2">
    <source>
        <dbReference type="EMBL" id="KAF4730960.1"/>
    </source>
</evidence>
<keyword evidence="1" id="KW-0732">Signal</keyword>
<dbReference type="EMBL" id="JABANM010015507">
    <property type="protein sequence ID" value="KAF4730960.1"/>
    <property type="molecule type" value="Genomic_DNA"/>
</dbReference>